<dbReference type="KEGG" id="bcg:BCG9842_A0100"/>
<protein>
    <submittedName>
        <fullName evidence="1">Major structural protein</fullName>
    </submittedName>
</protein>
<evidence type="ECO:0000313" key="2">
    <source>
        <dbReference type="Proteomes" id="UP000006744"/>
    </source>
</evidence>
<reference evidence="1 2" key="1">
    <citation type="submission" date="2008-10" db="EMBL/GenBank/DDBJ databases">
        <title>Genome sequence of Bacillus cereus G9842.</title>
        <authorList>
            <person name="Dodson R.J."/>
            <person name="Durkin A.S."/>
            <person name="Rosovitz M.J."/>
            <person name="Rasko D.A."/>
            <person name="Hoffmaster A."/>
            <person name="Ravel J."/>
            <person name="Sutton G."/>
        </authorList>
    </citation>
    <scope>NUCLEOTIDE SEQUENCE [LARGE SCALE GENOMIC DNA]</scope>
    <source>
        <strain evidence="1 2">G9842</strain>
        <plasmid evidence="1 2">pG9842_140</plasmid>
    </source>
</reference>
<organism evidence="1 2">
    <name type="scientific">Bacillus cereus (strain G9842)</name>
    <dbReference type="NCBI Taxonomy" id="405531"/>
    <lineage>
        <taxon>Bacteria</taxon>
        <taxon>Bacillati</taxon>
        <taxon>Bacillota</taxon>
        <taxon>Bacilli</taxon>
        <taxon>Bacillales</taxon>
        <taxon>Bacillaceae</taxon>
        <taxon>Bacillus</taxon>
        <taxon>Bacillus cereus group</taxon>
    </lineage>
</organism>
<sequence length="255" mass="27767">MAFNTEEYTRTFSTFSGADIAATFNGRIIGELQAISYSVSREVAPVYTMGSPDARSFSRGKRGIQGSLVFVQFDRDALLEEMKKEYKGAPTPMRFQQYIANGNGQGARSGRMGIEDEILSGLKSVSPNGANTYGINTWDEQMTRLGYARTDGAQNGGFNTDNLTDFFVPEYADQLMPFNVTISMANEYGQRAGMEIYGIQLLNETSGFSVDDVITSKAYTFVARKIKGVQAKDNLRQEGGASGNVASGDILATGF</sequence>
<proteinExistence type="predicted"/>
<dbReference type="RefSeq" id="WP_000885294.1">
    <property type="nucleotide sequence ID" value="NC_011774.1"/>
</dbReference>
<evidence type="ECO:0000313" key="1">
    <source>
        <dbReference type="EMBL" id="ACK98738.1"/>
    </source>
</evidence>
<keyword evidence="1" id="KW-0614">Plasmid</keyword>
<dbReference type="EMBL" id="CP001188">
    <property type="protein sequence ID" value="ACK98738.1"/>
    <property type="molecule type" value="Genomic_DNA"/>
</dbReference>
<dbReference type="Proteomes" id="UP000006744">
    <property type="component" value="Plasmid pG9842_140"/>
</dbReference>
<gene>
    <name evidence="1" type="ordered locus">BCG9842_A0100</name>
</gene>
<accession>B7IZH3</accession>
<dbReference type="AlphaFoldDB" id="B7IZH3"/>
<name>B7IZH3_BACC2</name>
<geneLocation type="plasmid" evidence="1 2">
    <name>pG9842_140</name>
</geneLocation>
<dbReference type="HOGENOM" id="CLU_1088397_0_0_9"/>